<dbReference type="Proteomes" id="UP001428817">
    <property type="component" value="Unassembled WGS sequence"/>
</dbReference>
<dbReference type="InterPro" id="IPR036291">
    <property type="entry name" value="NAD(P)-bd_dom_sf"/>
</dbReference>
<keyword evidence="2" id="KW-0560">Oxidoreductase</keyword>
<dbReference type="RefSeq" id="WP_185063432.1">
    <property type="nucleotide sequence ID" value="NZ_BAABJP010000043.1"/>
</dbReference>
<dbReference type="PANTHER" id="PTHR24321">
    <property type="entry name" value="DEHYDROGENASES, SHORT CHAIN"/>
    <property type="match status" value="1"/>
</dbReference>
<dbReference type="NCBIfam" id="NF005559">
    <property type="entry name" value="PRK07231.1"/>
    <property type="match status" value="1"/>
</dbReference>
<reference evidence="7" key="1">
    <citation type="journal article" date="2019" name="Int. J. Syst. Evol. Microbiol.">
        <title>The Global Catalogue of Microorganisms (GCM) 10K type strain sequencing project: providing services to taxonomists for standard genome sequencing and annotation.</title>
        <authorList>
            <consortium name="The Broad Institute Genomics Platform"/>
            <consortium name="The Broad Institute Genome Sequencing Center for Infectious Disease"/>
            <person name="Wu L."/>
            <person name="Ma J."/>
        </authorList>
    </citation>
    <scope>NUCLEOTIDE SEQUENCE [LARGE SCALE GENOMIC DNA]</scope>
    <source>
        <strain evidence="7">JCM 18303</strain>
    </source>
</reference>
<evidence type="ECO:0000256" key="2">
    <source>
        <dbReference type="ARBA" id="ARBA00023002"/>
    </source>
</evidence>
<dbReference type="InterPro" id="IPR020904">
    <property type="entry name" value="Sc_DH/Rdtase_CS"/>
</dbReference>
<dbReference type="SMART" id="SM00822">
    <property type="entry name" value="PKS_KR"/>
    <property type="match status" value="1"/>
</dbReference>
<dbReference type="Gene3D" id="3.40.50.720">
    <property type="entry name" value="NAD(P)-binding Rossmann-like Domain"/>
    <property type="match status" value="1"/>
</dbReference>
<evidence type="ECO:0000256" key="1">
    <source>
        <dbReference type="ARBA" id="ARBA00006484"/>
    </source>
</evidence>
<protein>
    <submittedName>
        <fullName evidence="6">Glucose 1-dehydrogenase</fullName>
    </submittedName>
</protein>
<dbReference type="SUPFAM" id="SSF51735">
    <property type="entry name" value="NAD(P)-binding Rossmann-fold domains"/>
    <property type="match status" value="1"/>
</dbReference>
<evidence type="ECO:0000313" key="7">
    <source>
        <dbReference type="Proteomes" id="UP001428817"/>
    </source>
</evidence>
<dbReference type="PRINTS" id="PR00080">
    <property type="entry name" value="SDRFAMILY"/>
</dbReference>
<dbReference type="PROSITE" id="PS00061">
    <property type="entry name" value="ADH_SHORT"/>
    <property type="match status" value="1"/>
</dbReference>
<feature type="compositionally biased region" description="Gly residues" evidence="4">
    <location>
        <begin position="15"/>
        <end position="24"/>
    </location>
</feature>
<sequence>MTETSPGGATATGSAGAGNAGAGSAGAGSAAAAGRLAGKVALVTGAARGQGAAAVRRLAEEGARVLATDVTDPDGVAFLPAEQEGRVRFARLDVTSEEQWAGAIDRVIEEFGRLDVLVNNAGVLHFGTLEDTSLTDYLRVITVNQVGTFLGMRAAAKPMRETGGGSIINLSSIEGLAAAPLLTAYTASKFAIRGMTKVAALELGQHGIRVNSIHPGMIDTPMISEALGGYQPDLAPVARKLALRTIGRPEDIAAMVAFLASDDSRYCTGAEFVADGGATATHALNVTG</sequence>
<evidence type="ECO:0000259" key="5">
    <source>
        <dbReference type="SMART" id="SM00822"/>
    </source>
</evidence>
<feature type="region of interest" description="Disordered" evidence="4">
    <location>
        <begin position="1"/>
        <end position="24"/>
    </location>
</feature>
<dbReference type="InterPro" id="IPR002347">
    <property type="entry name" value="SDR_fam"/>
</dbReference>
<accession>A0ABP9QYE2</accession>
<dbReference type="Pfam" id="PF13561">
    <property type="entry name" value="adh_short_C2"/>
    <property type="match status" value="1"/>
</dbReference>
<evidence type="ECO:0000256" key="4">
    <source>
        <dbReference type="SAM" id="MobiDB-lite"/>
    </source>
</evidence>
<comment type="similarity">
    <text evidence="1">Belongs to the short-chain dehydrogenases/reductases (SDR) family.</text>
</comment>
<evidence type="ECO:0000313" key="6">
    <source>
        <dbReference type="EMBL" id="GAA5169292.1"/>
    </source>
</evidence>
<dbReference type="EMBL" id="BAABJP010000043">
    <property type="protein sequence ID" value="GAA5169292.1"/>
    <property type="molecule type" value="Genomic_DNA"/>
</dbReference>
<gene>
    <name evidence="6" type="ORF">GCM10023321_64610</name>
</gene>
<organism evidence="6 7">
    <name type="scientific">Pseudonocardia eucalypti</name>
    <dbReference type="NCBI Taxonomy" id="648755"/>
    <lineage>
        <taxon>Bacteria</taxon>
        <taxon>Bacillati</taxon>
        <taxon>Actinomycetota</taxon>
        <taxon>Actinomycetes</taxon>
        <taxon>Pseudonocardiales</taxon>
        <taxon>Pseudonocardiaceae</taxon>
        <taxon>Pseudonocardia</taxon>
    </lineage>
</organism>
<dbReference type="PRINTS" id="PR00081">
    <property type="entry name" value="GDHRDH"/>
</dbReference>
<evidence type="ECO:0000256" key="3">
    <source>
        <dbReference type="ARBA" id="ARBA00023027"/>
    </source>
</evidence>
<keyword evidence="7" id="KW-1185">Reference proteome</keyword>
<comment type="caution">
    <text evidence="6">The sequence shown here is derived from an EMBL/GenBank/DDBJ whole genome shotgun (WGS) entry which is preliminary data.</text>
</comment>
<feature type="domain" description="Ketoreductase" evidence="5">
    <location>
        <begin position="39"/>
        <end position="220"/>
    </location>
</feature>
<keyword evidence="3" id="KW-0520">NAD</keyword>
<dbReference type="InterPro" id="IPR057326">
    <property type="entry name" value="KR_dom"/>
</dbReference>
<name>A0ABP9QYE2_9PSEU</name>
<proteinExistence type="inferred from homology"/>
<dbReference type="PANTHER" id="PTHR24321:SF8">
    <property type="entry name" value="ESTRADIOL 17-BETA-DEHYDROGENASE 8-RELATED"/>
    <property type="match status" value="1"/>
</dbReference>